<dbReference type="AlphaFoldDB" id="A0A4S8NRI5"/>
<reference evidence="2 3" key="1">
    <citation type="submission" date="2019-04" db="EMBL/GenBank/DDBJ databases">
        <title>Genome sequence of strain shin9-1.</title>
        <authorList>
            <person name="Gao J."/>
            <person name="Sun J."/>
        </authorList>
    </citation>
    <scope>NUCLEOTIDE SEQUENCE [LARGE SCALE GENOMIC DNA]</scope>
    <source>
        <strain evidence="3">shin9-1</strain>
    </source>
</reference>
<dbReference type="Pfam" id="PF06871">
    <property type="entry name" value="TraH_2"/>
    <property type="match status" value="1"/>
</dbReference>
<evidence type="ECO:0000313" key="3">
    <source>
        <dbReference type="Proteomes" id="UP000308828"/>
    </source>
</evidence>
<feature type="region of interest" description="Disordered" evidence="1">
    <location>
        <begin position="160"/>
        <end position="181"/>
    </location>
</feature>
<dbReference type="Proteomes" id="UP000308828">
    <property type="component" value="Unassembled WGS sequence"/>
</dbReference>
<dbReference type="NCBIfam" id="NF010417">
    <property type="entry name" value="PRK13843.1"/>
    <property type="match status" value="1"/>
</dbReference>
<accession>A0A4S8NRI5</accession>
<dbReference type="OrthoDB" id="8251053at2"/>
<evidence type="ECO:0000256" key="1">
    <source>
        <dbReference type="SAM" id="MobiDB-lite"/>
    </source>
</evidence>
<gene>
    <name evidence="2" type="ORF">FAA97_20100</name>
</gene>
<proteinExistence type="predicted"/>
<protein>
    <submittedName>
        <fullName evidence="2">Conjugal transfer protein TraH</fullName>
    </submittedName>
</protein>
<comment type="caution">
    <text evidence="2">The sequence shown here is derived from an EMBL/GenBank/DDBJ whole genome shotgun (WGS) entry which is preliminary data.</text>
</comment>
<organism evidence="2 3">
    <name type="scientific">Peteryoungia ipomoeae</name>
    <dbReference type="NCBI Taxonomy" id="1210932"/>
    <lineage>
        <taxon>Bacteria</taxon>
        <taxon>Pseudomonadati</taxon>
        <taxon>Pseudomonadota</taxon>
        <taxon>Alphaproteobacteria</taxon>
        <taxon>Hyphomicrobiales</taxon>
        <taxon>Rhizobiaceae</taxon>
        <taxon>Peteryoungia</taxon>
    </lineage>
</organism>
<evidence type="ECO:0000313" key="2">
    <source>
        <dbReference type="EMBL" id="THV19880.1"/>
    </source>
</evidence>
<name>A0A4S8NRI5_9HYPH</name>
<dbReference type="EMBL" id="STGV01000009">
    <property type="protein sequence ID" value="THV19880.1"/>
    <property type="molecule type" value="Genomic_DNA"/>
</dbReference>
<dbReference type="InterPro" id="IPR010680">
    <property type="entry name" value="TraH_2"/>
</dbReference>
<keyword evidence="3" id="KW-1185">Reference proteome</keyword>
<sequence>MDLAIIQSCSDPALKPAIVEQFVAQAGSTDPLAVTVKIGGRSVSVPEPRSVEDAMTTIRQYSGQAVVRVGITQMPAGIGIRQIADIDDSLLEPCENLRQGTAIFAKIMRIVTKWYGNPQGEEAFPQIFDDAVYAWKTGEFEGVSVFQADDPLQSGLPPVEILSSEAPEQRQEADAAGTSAPLIVEPKDAEIRVDLTRIGASTR</sequence>
<dbReference type="RefSeq" id="WP_136600364.1">
    <property type="nucleotide sequence ID" value="NZ_STGV01000009.1"/>
</dbReference>